<name>A0ABW8C4Z2_9ACTN</name>
<dbReference type="InterPro" id="IPR036388">
    <property type="entry name" value="WH-like_DNA-bd_sf"/>
</dbReference>
<dbReference type="InterPro" id="IPR000847">
    <property type="entry name" value="LysR_HTH_N"/>
</dbReference>
<gene>
    <name evidence="6" type="ORF">ACIGXA_13325</name>
</gene>
<comment type="similarity">
    <text evidence="1">Belongs to the LysR transcriptional regulatory family.</text>
</comment>
<keyword evidence="7" id="KW-1185">Reference proteome</keyword>
<dbReference type="RefSeq" id="WP_399648000.1">
    <property type="nucleotide sequence ID" value="NZ_JBITYG010000003.1"/>
</dbReference>
<dbReference type="InterPro" id="IPR005119">
    <property type="entry name" value="LysR_subst-bd"/>
</dbReference>
<dbReference type="Pfam" id="PF03466">
    <property type="entry name" value="LysR_substrate"/>
    <property type="match status" value="1"/>
</dbReference>
<dbReference type="Gene3D" id="1.10.10.10">
    <property type="entry name" value="Winged helix-like DNA-binding domain superfamily/Winged helix DNA-binding domain"/>
    <property type="match status" value="1"/>
</dbReference>
<dbReference type="InterPro" id="IPR036390">
    <property type="entry name" value="WH_DNA-bd_sf"/>
</dbReference>
<keyword evidence="4" id="KW-0804">Transcription</keyword>
<dbReference type="Gene3D" id="3.40.190.10">
    <property type="entry name" value="Periplasmic binding protein-like II"/>
    <property type="match status" value="2"/>
</dbReference>
<sequence>MPEPHVSIGLAEDFSIAWLRMFTEVARLGSFTAAAQGLGYTQSAVSRQISALEGQTGAPLFDRLPRGVRLTEAGRCLLPHAEAVLDRLGAARQDLTALRDLDAGRLRIGAFATAEAALVPRAVAAFRARHPAVAVTLKEGVTPAHLAGLAAGEIEVAVVSTTFGHPLDDFDLHHLLDESMFVALPAGHALAARPWLRLAELADEQWVTGSDGPGGTLISSALRTGFQPRIGFVAAEWIAKQGFVAAGLGVTLVPALAAASVRADIALVALHPDDVPGRAVYAATARGLSPSPAVGVFLGLLDEAVAGLLAGLEAVTG</sequence>
<evidence type="ECO:0000259" key="5">
    <source>
        <dbReference type="PROSITE" id="PS50931"/>
    </source>
</evidence>
<dbReference type="PRINTS" id="PR00039">
    <property type="entry name" value="HTHLYSR"/>
</dbReference>
<dbReference type="SUPFAM" id="SSF53850">
    <property type="entry name" value="Periplasmic binding protein-like II"/>
    <property type="match status" value="1"/>
</dbReference>
<protein>
    <submittedName>
        <fullName evidence="6">LysR family transcriptional regulator</fullName>
    </submittedName>
</protein>
<dbReference type="PANTHER" id="PTHR30346">
    <property type="entry name" value="TRANSCRIPTIONAL DUAL REGULATOR HCAR-RELATED"/>
    <property type="match status" value="1"/>
</dbReference>
<dbReference type="PROSITE" id="PS50931">
    <property type="entry name" value="HTH_LYSR"/>
    <property type="match status" value="1"/>
</dbReference>
<comment type="caution">
    <text evidence="6">The sequence shown here is derived from an EMBL/GenBank/DDBJ whole genome shotgun (WGS) entry which is preliminary data.</text>
</comment>
<feature type="domain" description="HTH lysR-type" evidence="5">
    <location>
        <begin position="14"/>
        <end position="71"/>
    </location>
</feature>
<evidence type="ECO:0000313" key="6">
    <source>
        <dbReference type="EMBL" id="MFI9101495.1"/>
    </source>
</evidence>
<evidence type="ECO:0000313" key="7">
    <source>
        <dbReference type="Proteomes" id="UP001614394"/>
    </source>
</evidence>
<evidence type="ECO:0000256" key="2">
    <source>
        <dbReference type="ARBA" id="ARBA00023015"/>
    </source>
</evidence>
<dbReference type="PANTHER" id="PTHR30346:SF29">
    <property type="entry name" value="LYSR SUBSTRATE-BINDING"/>
    <property type="match status" value="1"/>
</dbReference>
<reference evidence="6 7" key="1">
    <citation type="submission" date="2024-10" db="EMBL/GenBank/DDBJ databases">
        <title>The Natural Products Discovery Center: Release of the First 8490 Sequenced Strains for Exploring Actinobacteria Biosynthetic Diversity.</title>
        <authorList>
            <person name="Kalkreuter E."/>
            <person name="Kautsar S.A."/>
            <person name="Yang D."/>
            <person name="Bader C.D."/>
            <person name="Teijaro C.N."/>
            <person name="Fluegel L."/>
            <person name="Davis C.M."/>
            <person name="Simpson J.R."/>
            <person name="Lauterbach L."/>
            <person name="Steele A.D."/>
            <person name="Gui C."/>
            <person name="Meng S."/>
            <person name="Li G."/>
            <person name="Viehrig K."/>
            <person name="Ye F."/>
            <person name="Su P."/>
            <person name="Kiefer A.F."/>
            <person name="Nichols A."/>
            <person name="Cepeda A.J."/>
            <person name="Yan W."/>
            <person name="Fan B."/>
            <person name="Jiang Y."/>
            <person name="Adhikari A."/>
            <person name="Zheng C.-J."/>
            <person name="Schuster L."/>
            <person name="Cowan T.M."/>
            <person name="Smanski M.J."/>
            <person name="Chevrette M.G."/>
            <person name="De Carvalho L.P.S."/>
            <person name="Shen B."/>
        </authorList>
    </citation>
    <scope>NUCLEOTIDE SEQUENCE [LARGE SCALE GENOMIC DNA]</scope>
    <source>
        <strain evidence="6 7">NPDC053399</strain>
    </source>
</reference>
<dbReference type="Pfam" id="PF00126">
    <property type="entry name" value="HTH_1"/>
    <property type="match status" value="1"/>
</dbReference>
<dbReference type="SUPFAM" id="SSF46785">
    <property type="entry name" value="Winged helix' DNA-binding domain"/>
    <property type="match status" value="1"/>
</dbReference>
<keyword evidence="3" id="KW-0238">DNA-binding</keyword>
<organism evidence="6 7">
    <name type="scientific">Streptomyces fildesensis</name>
    <dbReference type="NCBI Taxonomy" id="375757"/>
    <lineage>
        <taxon>Bacteria</taxon>
        <taxon>Bacillati</taxon>
        <taxon>Actinomycetota</taxon>
        <taxon>Actinomycetes</taxon>
        <taxon>Kitasatosporales</taxon>
        <taxon>Streptomycetaceae</taxon>
        <taxon>Streptomyces</taxon>
    </lineage>
</organism>
<accession>A0ABW8C4Z2</accession>
<dbReference type="Proteomes" id="UP001614394">
    <property type="component" value="Unassembled WGS sequence"/>
</dbReference>
<evidence type="ECO:0000256" key="4">
    <source>
        <dbReference type="ARBA" id="ARBA00023163"/>
    </source>
</evidence>
<evidence type="ECO:0000256" key="1">
    <source>
        <dbReference type="ARBA" id="ARBA00009437"/>
    </source>
</evidence>
<keyword evidence="2" id="KW-0805">Transcription regulation</keyword>
<dbReference type="EMBL" id="JBITYG010000003">
    <property type="protein sequence ID" value="MFI9101495.1"/>
    <property type="molecule type" value="Genomic_DNA"/>
</dbReference>
<evidence type="ECO:0000256" key="3">
    <source>
        <dbReference type="ARBA" id="ARBA00023125"/>
    </source>
</evidence>
<dbReference type="CDD" id="cd08423">
    <property type="entry name" value="PBP2_LTTR_like_6"/>
    <property type="match status" value="1"/>
</dbReference>
<proteinExistence type="inferred from homology"/>